<dbReference type="InterPro" id="IPR002182">
    <property type="entry name" value="NB-ARC"/>
</dbReference>
<dbReference type="Pfam" id="PF23559">
    <property type="entry name" value="WHD_DRP"/>
    <property type="match status" value="1"/>
</dbReference>
<evidence type="ECO:0000259" key="9">
    <source>
        <dbReference type="Pfam" id="PF23559"/>
    </source>
</evidence>
<evidence type="ECO:0000256" key="4">
    <source>
        <dbReference type="ARBA" id="ARBA00022741"/>
    </source>
</evidence>
<dbReference type="SUPFAM" id="SSF52058">
    <property type="entry name" value="L domain-like"/>
    <property type="match status" value="1"/>
</dbReference>
<dbReference type="FunFam" id="1.10.10.10:FF:000322">
    <property type="entry name" value="Probable disease resistance protein At1g63360"/>
    <property type="match status" value="1"/>
</dbReference>
<evidence type="ECO:0000259" key="8">
    <source>
        <dbReference type="Pfam" id="PF00931"/>
    </source>
</evidence>
<accession>A0ABD2YFN1</accession>
<gene>
    <name evidence="11" type="ORF">ACH5RR_031569</name>
</gene>
<dbReference type="EMBL" id="JBJUIK010000013">
    <property type="protein sequence ID" value="KAL3506187.1"/>
    <property type="molecule type" value="Genomic_DNA"/>
</dbReference>
<keyword evidence="6" id="KW-0067">ATP-binding</keyword>
<dbReference type="Proteomes" id="UP001630127">
    <property type="component" value="Unassembled WGS sequence"/>
</dbReference>
<dbReference type="PANTHER" id="PTHR23155:SF1185">
    <property type="entry name" value="DISEASE RESISTANCE RPP8-LIKE PROTEIN 3-RELATED"/>
    <property type="match status" value="1"/>
</dbReference>
<evidence type="ECO:0008006" key="13">
    <source>
        <dbReference type="Google" id="ProtNLM"/>
    </source>
</evidence>
<protein>
    <recommendedName>
        <fullName evidence="13">NB-ARC domain-containing protein</fullName>
    </recommendedName>
</protein>
<dbReference type="AlphaFoldDB" id="A0ABD2YFN1"/>
<feature type="domain" description="Disease resistance protein winged helix" evidence="9">
    <location>
        <begin position="360"/>
        <end position="433"/>
    </location>
</feature>
<dbReference type="InterPro" id="IPR044974">
    <property type="entry name" value="Disease_R_plants"/>
</dbReference>
<dbReference type="FunFam" id="3.40.50.300:FF:001091">
    <property type="entry name" value="Probable disease resistance protein At1g61300"/>
    <property type="match status" value="1"/>
</dbReference>
<evidence type="ECO:0000256" key="2">
    <source>
        <dbReference type="ARBA" id="ARBA00022614"/>
    </source>
</evidence>
<feature type="domain" description="Disease resistance R13L4/SHOC-2-like LRR" evidence="10">
    <location>
        <begin position="510"/>
        <end position="824"/>
    </location>
</feature>
<evidence type="ECO:0000313" key="11">
    <source>
        <dbReference type="EMBL" id="KAL3506187.1"/>
    </source>
</evidence>
<dbReference type="InterPro" id="IPR036388">
    <property type="entry name" value="WH-like_DNA-bd_sf"/>
</dbReference>
<organism evidence="11 12">
    <name type="scientific">Cinchona calisaya</name>
    <dbReference type="NCBI Taxonomy" id="153742"/>
    <lineage>
        <taxon>Eukaryota</taxon>
        <taxon>Viridiplantae</taxon>
        <taxon>Streptophyta</taxon>
        <taxon>Embryophyta</taxon>
        <taxon>Tracheophyta</taxon>
        <taxon>Spermatophyta</taxon>
        <taxon>Magnoliopsida</taxon>
        <taxon>eudicotyledons</taxon>
        <taxon>Gunneridae</taxon>
        <taxon>Pentapetalae</taxon>
        <taxon>asterids</taxon>
        <taxon>lamiids</taxon>
        <taxon>Gentianales</taxon>
        <taxon>Rubiaceae</taxon>
        <taxon>Cinchonoideae</taxon>
        <taxon>Cinchoneae</taxon>
        <taxon>Cinchona</taxon>
    </lineage>
</organism>
<dbReference type="InterPro" id="IPR055414">
    <property type="entry name" value="LRR_R13L4/SHOC2-like"/>
</dbReference>
<name>A0ABD2YFN1_9GENT</name>
<dbReference type="PRINTS" id="PR00364">
    <property type="entry name" value="DISEASERSIST"/>
</dbReference>
<dbReference type="Pfam" id="PF23598">
    <property type="entry name" value="LRR_14"/>
    <property type="match status" value="1"/>
</dbReference>
<dbReference type="Pfam" id="PF00931">
    <property type="entry name" value="NB-ARC"/>
    <property type="match status" value="1"/>
</dbReference>
<dbReference type="InterPro" id="IPR032675">
    <property type="entry name" value="LRR_dom_sf"/>
</dbReference>
<evidence type="ECO:0000256" key="7">
    <source>
        <dbReference type="SAM" id="MobiDB-lite"/>
    </source>
</evidence>
<keyword evidence="4" id="KW-0547">Nucleotide-binding</keyword>
<dbReference type="Gene3D" id="3.40.50.300">
    <property type="entry name" value="P-loop containing nucleotide triphosphate hydrolases"/>
    <property type="match status" value="1"/>
</dbReference>
<evidence type="ECO:0000256" key="1">
    <source>
        <dbReference type="ARBA" id="ARBA00008894"/>
    </source>
</evidence>
<evidence type="ECO:0000256" key="6">
    <source>
        <dbReference type="ARBA" id="ARBA00022840"/>
    </source>
</evidence>
<keyword evidence="12" id="KW-1185">Reference proteome</keyword>
<dbReference type="InterPro" id="IPR058922">
    <property type="entry name" value="WHD_DRP"/>
</dbReference>
<keyword evidence="2" id="KW-0433">Leucine-rich repeat</keyword>
<dbReference type="Gene3D" id="1.10.10.10">
    <property type="entry name" value="Winged helix-like DNA-binding domain superfamily/Winged helix DNA-binding domain"/>
    <property type="match status" value="1"/>
</dbReference>
<feature type="region of interest" description="Disordered" evidence="7">
    <location>
        <begin position="871"/>
        <end position="897"/>
    </location>
</feature>
<feature type="domain" description="NB-ARC" evidence="8">
    <location>
        <begin position="105"/>
        <end position="271"/>
    </location>
</feature>
<comment type="similarity">
    <text evidence="1">Belongs to the disease resistance NB-LRR family.</text>
</comment>
<evidence type="ECO:0000256" key="5">
    <source>
        <dbReference type="ARBA" id="ARBA00022821"/>
    </source>
</evidence>
<dbReference type="Gene3D" id="3.80.10.10">
    <property type="entry name" value="Ribonuclease Inhibitor"/>
    <property type="match status" value="2"/>
</dbReference>
<evidence type="ECO:0000313" key="12">
    <source>
        <dbReference type="Proteomes" id="UP001630127"/>
    </source>
</evidence>
<proteinExistence type="inferred from homology"/>
<comment type="caution">
    <text evidence="11">The sequence shown here is derived from an EMBL/GenBank/DDBJ whole genome shotgun (WGS) entry which is preliminary data.</text>
</comment>
<dbReference type="SUPFAM" id="SSF52540">
    <property type="entry name" value="P-loop containing nucleoside triphosphate hydrolases"/>
    <property type="match status" value="1"/>
</dbReference>
<feature type="region of interest" description="Disordered" evidence="7">
    <location>
        <begin position="65"/>
        <end position="92"/>
    </location>
</feature>
<dbReference type="InterPro" id="IPR027417">
    <property type="entry name" value="P-loop_NTPase"/>
</dbReference>
<keyword evidence="5" id="KW-0611">Plant defense</keyword>
<dbReference type="InterPro" id="IPR042197">
    <property type="entry name" value="Apaf_helical"/>
</dbReference>
<feature type="compositionally biased region" description="Polar residues" evidence="7">
    <location>
        <begin position="871"/>
        <end position="884"/>
    </location>
</feature>
<evidence type="ECO:0000259" key="10">
    <source>
        <dbReference type="Pfam" id="PF23598"/>
    </source>
</evidence>
<evidence type="ECO:0000256" key="3">
    <source>
        <dbReference type="ARBA" id="ARBA00022737"/>
    </source>
</evidence>
<keyword evidence="3" id="KW-0677">Repeat</keyword>
<dbReference type="Gene3D" id="1.10.8.430">
    <property type="entry name" value="Helical domain of apoptotic protease-activating factors"/>
    <property type="match status" value="1"/>
</dbReference>
<dbReference type="PANTHER" id="PTHR23155">
    <property type="entry name" value="DISEASE RESISTANCE PROTEIN RP"/>
    <property type="match status" value="1"/>
</dbReference>
<sequence length="909" mass="103917">MEDLVELHMVGVASRRKCKGYSCSTKSIFRKVIDYKANHSFRAEVSSMMDQIDVISVFLQDSLPRDEPSQVESSSRENNLLGDGRNLPPTNSRVVGADEDIIGMERDVEQLLSALMSEVSILNVVSICGMGGTGKTTLARILYNNRNIMLHFDIRVWVTVGQEFQTRGIFVSILNLVQQSTSDELTRMDTVDLAEMVYRCLKGKRWLIVLDDIWSIDAWETIRICFPDDRCGSRILVTTRNKNMAEYMSIRGHIHCLDYLDEEESWKLFKRRSRLTDAELNSELGQIARKIINQSRGLPLAIVVLANALRSKTVDEWKSLLSDLQTTETSGFQSVTRTIFLSYNSLPSVLKPCLLYMGNFPEDSKIGIDTLCQLWIAEGLVSEKECSEGKSPMEVAEQYFDELAARNLVNVPQEEISNNQSFRYGSIHDLIRDSCLTKAKEEEFFEIVMPGSKNHPKDSVFRRAIYLEKHEAMDIHPYLGLQLRTLLFFNSIHQSGEKPVSVYPWPEQADLSNLKWLRTLHFDGVDFRGGKLPPEIGNFVLLRYLSFTDSYVEEIPSSISNFLFLLTLDLRVRKLCRVTIPNVLFKLERLRYLYLPLKFRTPNHDKLELDGIKELEILENFDTSTCNAGEIFTLTSFRTLVLSAEGNLKDLEQIFKCIESNANHLRKTSIDIRNFDCYSKERLSFIAKLLSCRGLHTLRLQGRIGKELGGRISESITEIHLNGSQLENDPMKKLEVHPKLRILVLEIEAYRGNKMHCSKLGFPELRSLKLSKLYNLEAWNVEDEAMPQLSTLEIQNCRRMKMVPEGFKSIHTLSELKISMMPKGFRDRLRKVDGKGGEDLHKINLNCTIEFGSDDPWPEYSIDSAQQNSSFGETITDFPSSSSTKTRDFARSSAAAPPQIEWEKSVYLQ</sequence>
<reference evidence="11 12" key="1">
    <citation type="submission" date="2024-11" db="EMBL/GenBank/DDBJ databases">
        <title>A near-complete genome assembly of Cinchona calisaya.</title>
        <authorList>
            <person name="Lian D.C."/>
            <person name="Zhao X.W."/>
            <person name="Wei L."/>
        </authorList>
    </citation>
    <scope>NUCLEOTIDE SEQUENCE [LARGE SCALE GENOMIC DNA]</scope>
    <source>
        <tissue evidence="11">Nenye</tissue>
    </source>
</reference>
<dbReference type="GO" id="GO:0051607">
    <property type="term" value="P:defense response to virus"/>
    <property type="evidence" value="ECO:0007669"/>
    <property type="project" value="UniProtKB-ARBA"/>
</dbReference>
<dbReference type="GO" id="GO:0005524">
    <property type="term" value="F:ATP binding"/>
    <property type="evidence" value="ECO:0007669"/>
    <property type="project" value="UniProtKB-KW"/>
</dbReference>